<dbReference type="Gene3D" id="3.50.50.60">
    <property type="entry name" value="FAD/NAD(P)-binding domain"/>
    <property type="match status" value="4"/>
</dbReference>
<dbReference type="EMBL" id="JAFEMO010000002">
    <property type="protein sequence ID" value="KAH7574797.1"/>
    <property type="molecule type" value="Genomic_DNA"/>
</dbReference>
<keyword evidence="7" id="KW-1185">Reference proteome</keyword>
<keyword evidence="2 5" id="KW-0285">Flavoprotein</keyword>
<comment type="caution">
    <text evidence="6">The sequence shown here is derived from an EMBL/GenBank/DDBJ whole genome shotgun (WGS) entry which is preliminary data.</text>
</comment>
<dbReference type="InterPro" id="IPR020946">
    <property type="entry name" value="Flavin_mOase-like"/>
</dbReference>
<sequence>MLSKGFDSVVFEARSGVGGVWIKTVETTKLQSPKPLYQFSDFPWPFSVTEDFPTQHQVFDYIQSYAQHFDLIKHIRFNTKPFHGEGKWKIVIQDNLNNSTEVHKADFVILCMGRFIDVPNIPEFPPKKGPKAFRGEVIHYGLRAMDYQSAANFVKGKQVTVFSELLVHKPGQGFLLALLATMLSPLRWGFSKFVESDIKKKHRLAKYGMVPKLSFLEEISILVDGGDTEVTTMPLKTDLVILATRYRGIIGAGISGLLACKYMLSKGFDPVVFEARNGIGGVWTKTIETTKLQTPKPLYQFSDFPWPSSVTEDFPTQNQVFDYIQSYAQHFDLIKHIRFNTKVVGIEYEGLSEGEIQSWSLWNDNGQPVSDEGKWKVVVENMENNSTEVHQVDFVILCVGRFSDVPNIPEFPPKKGPEAFRGEVIHSMDYAAMDYQSAANFVKRKQVTVVGFQKYSLDIAMECSAANGLKNPCRVLYKSEHWNVPDYHPWGVPLAFLYLNRFSELLVHKPGQGFLLTLLATMLSPLRWGFSKFVESDIKKKHRLAKYGIVPKHSFLQEISSCMIATVPEKFYDKVEEGSIILKKSQSFSFWEEGILVDGGDTEANTPLKTNLVILATGFRGDKKLKDIFVSQTFQDFIAGSPAETLPLYREIIHPQIPQVAVIGFSESVSNLYTLEMRCRWLAELLDGTFKLPSIKEMENDMAEWDRYMKQYSGKYYRRSCIGALHIWYNDQLCKDMGWNPKRKNGFFAELFEPYGPLDYVPVPSTSN</sequence>
<organism evidence="6 7">
    <name type="scientific">Xanthoceras sorbifolium</name>
    <dbReference type="NCBI Taxonomy" id="99658"/>
    <lineage>
        <taxon>Eukaryota</taxon>
        <taxon>Viridiplantae</taxon>
        <taxon>Streptophyta</taxon>
        <taxon>Embryophyta</taxon>
        <taxon>Tracheophyta</taxon>
        <taxon>Spermatophyta</taxon>
        <taxon>Magnoliopsida</taxon>
        <taxon>eudicotyledons</taxon>
        <taxon>Gunneridae</taxon>
        <taxon>Pentapetalae</taxon>
        <taxon>rosids</taxon>
        <taxon>malvids</taxon>
        <taxon>Sapindales</taxon>
        <taxon>Sapindaceae</taxon>
        <taxon>Xanthoceroideae</taxon>
        <taxon>Xanthoceras</taxon>
    </lineage>
</organism>
<evidence type="ECO:0000313" key="6">
    <source>
        <dbReference type="EMBL" id="KAH7574797.1"/>
    </source>
</evidence>
<keyword evidence="5" id="KW-0503">Monooxygenase</keyword>
<dbReference type="PANTHER" id="PTHR23023">
    <property type="entry name" value="DIMETHYLANILINE MONOOXYGENASE"/>
    <property type="match status" value="1"/>
</dbReference>
<name>A0ABQ8IEZ1_9ROSI</name>
<evidence type="ECO:0000256" key="5">
    <source>
        <dbReference type="RuleBase" id="RU361177"/>
    </source>
</evidence>
<evidence type="ECO:0000313" key="7">
    <source>
        <dbReference type="Proteomes" id="UP000827721"/>
    </source>
</evidence>
<gene>
    <name evidence="6" type="ORF">JRO89_XS02G0006000</name>
</gene>
<evidence type="ECO:0000256" key="2">
    <source>
        <dbReference type="ARBA" id="ARBA00022630"/>
    </source>
</evidence>
<evidence type="ECO:0000256" key="3">
    <source>
        <dbReference type="ARBA" id="ARBA00022827"/>
    </source>
</evidence>
<comment type="similarity">
    <text evidence="1 5">Belongs to the FMO family.</text>
</comment>
<keyword evidence="4 5" id="KW-0560">Oxidoreductase</keyword>
<dbReference type="Pfam" id="PF00743">
    <property type="entry name" value="FMO-like"/>
    <property type="match status" value="2"/>
</dbReference>
<comment type="cofactor">
    <cofactor evidence="5">
        <name>FAD</name>
        <dbReference type="ChEBI" id="CHEBI:57692"/>
    </cofactor>
</comment>
<proteinExistence type="inferred from homology"/>
<protein>
    <recommendedName>
        <fullName evidence="5">Flavin-containing monooxygenase</fullName>
        <ecNumber evidence="5">1.-.-.-</ecNumber>
    </recommendedName>
</protein>
<dbReference type="SUPFAM" id="SSF51905">
    <property type="entry name" value="FAD/NAD(P)-binding domain"/>
    <property type="match status" value="3"/>
</dbReference>
<keyword evidence="3 5" id="KW-0274">FAD</keyword>
<evidence type="ECO:0000256" key="1">
    <source>
        <dbReference type="ARBA" id="ARBA00009183"/>
    </source>
</evidence>
<dbReference type="Proteomes" id="UP000827721">
    <property type="component" value="Unassembled WGS sequence"/>
</dbReference>
<reference evidence="6 7" key="1">
    <citation type="submission" date="2021-02" db="EMBL/GenBank/DDBJ databases">
        <title>Plant Genome Project.</title>
        <authorList>
            <person name="Zhang R.-G."/>
        </authorList>
    </citation>
    <scope>NUCLEOTIDE SEQUENCE [LARGE SCALE GENOMIC DNA]</scope>
    <source>
        <tissue evidence="6">Leaves</tissue>
    </source>
</reference>
<accession>A0ABQ8IEZ1</accession>
<evidence type="ECO:0000256" key="4">
    <source>
        <dbReference type="ARBA" id="ARBA00023002"/>
    </source>
</evidence>
<dbReference type="InterPro" id="IPR050346">
    <property type="entry name" value="FMO-like"/>
</dbReference>
<dbReference type="EC" id="1.-.-.-" evidence="5"/>
<dbReference type="InterPro" id="IPR036188">
    <property type="entry name" value="FAD/NAD-bd_sf"/>
</dbReference>